<dbReference type="EMBL" id="JAPDRK010000001">
    <property type="protein sequence ID" value="KAJ9616350.1"/>
    <property type="molecule type" value="Genomic_DNA"/>
</dbReference>
<dbReference type="AlphaFoldDB" id="A0AA38XMQ4"/>
<name>A0AA38XMQ4_9EURO</name>
<evidence type="ECO:0000256" key="1">
    <source>
        <dbReference type="SAM" id="MobiDB-lite"/>
    </source>
</evidence>
<protein>
    <submittedName>
        <fullName evidence="2">Uncharacterized protein</fullName>
    </submittedName>
</protein>
<evidence type="ECO:0000313" key="2">
    <source>
        <dbReference type="EMBL" id="KAJ9616350.1"/>
    </source>
</evidence>
<sequence length="223" mass="25389">MSSPCSKRPHMISMTPDRSHSRASSLTDNDIFLEPRAGRWRITVDDTDHTRVLISSVGRHQKIGVMCTVEGVARRHWLDILLDTGTVENITFEKTLHECGLDGLIERYTQPRKAIQRVTNFLRKIGIYTGHTQSHISTLNGKVPVIGKIKLKFKWLDQDDSFLVHQEFETTFRVAASRDKGDVPDWPFIMGMREMMTRNIGIIPPPAGHEEKDKSLENIGDIT</sequence>
<comment type="caution">
    <text evidence="2">The sequence shown here is derived from an EMBL/GenBank/DDBJ whole genome shotgun (WGS) entry which is preliminary data.</text>
</comment>
<feature type="region of interest" description="Disordered" evidence="1">
    <location>
        <begin position="1"/>
        <end position="26"/>
    </location>
</feature>
<accession>A0AA38XMQ4</accession>
<gene>
    <name evidence="2" type="ORF">H2200_000068</name>
</gene>
<proteinExistence type="predicted"/>
<dbReference type="Proteomes" id="UP001172673">
    <property type="component" value="Unassembled WGS sequence"/>
</dbReference>
<keyword evidence="3" id="KW-1185">Reference proteome</keyword>
<reference evidence="2" key="1">
    <citation type="submission" date="2022-10" db="EMBL/GenBank/DDBJ databases">
        <title>Culturing micro-colonial fungi from biological soil crusts in the Mojave desert and describing Neophaeococcomyces mojavensis, and introducing the new genera and species Taxawa tesnikishii.</title>
        <authorList>
            <person name="Kurbessoian T."/>
            <person name="Stajich J.E."/>
        </authorList>
    </citation>
    <scope>NUCLEOTIDE SEQUENCE</scope>
    <source>
        <strain evidence="2">TK_41</strain>
    </source>
</reference>
<feature type="region of interest" description="Disordered" evidence="1">
    <location>
        <begin position="204"/>
        <end position="223"/>
    </location>
</feature>
<organism evidence="2 3">
    <name type="scientific">Cladophialophora chaetospira</name>
    <dbReference type="NCBI Taxonomy" id="386627"/>
    <lineage>
        <taxon>Eukaryota</taxon>
        <taxon>Fungi</taxon>
        <taxon>Dikarya</taxon>
        <taxon>Ascomycota</taxon>
        <taxon>Pezizomycotina</taxon>
        <taxon>Eurotiomycetes</taxon>
        <taxon>Chaetothyriomycetidae</taxon>
        <taxon>Chaetothyriales</taxon>
        <taxon>Herpotrichiellaceae</taxon>
        <taxon>Cladophialophora</taxon>
    </lineage>
</organism>
<evidence type="ECO:0000313" key="3">
    <source>
        <dbReference type="Proteomes" id="UP001172673"/>
    </source>
</evidence>